<sequence>RIITCADDGKIKVWDVASGFCIVTFTEHTSGVTACEFAKRGNVLFTASLDGSIRAWDLIRYRNFRTFTAPERLSFSSIAVDPSGEVVAAGSLDSFDIHIWSVQTGQLLDKLSGHEGPVSTLAFAPNGGALVSGSWDHTVRIWSIFARTQTSEPLQLQADVLCVTVRPDSKQIAVSTLDGQLTFWSLSEGTQEAGFDGRRDVSGGRKLTDRQTAANASGTKSFNSISYSADGSVVVASGNSKYICLYDVMSGVLLHKYTVSVNLSLEGTQEFLNSKNLGEAGPNGMIDTTGDASDLEDRMDTSLPGAKRGDAASRRIGPEVRVPGVNFAPTGRSFCAASTEGLLVYSLDTTIAFDPFDLDIDITPQSTLKTLAKKQYLKALVMAFRLNNPKLVIRVQRSVPAADIPLVVTDLPVVYLPRLLRHIAVQSDASPLLELNLLWLQAQLKSHGSTLKKNQGEYAEVTR</sequence>
<accession>A0A4S9SLV7</accession>
<evidence type="ECO:0000259" key="5">
    <source>
        <dbReference type="Pfam" id="PF04003"/>
    </source>
</evidence>
<reference evidence="6 7" key="1">
    <citation type="submission" date="2018-10" db="EMBL/GenBank/DDBJ databases">
        <title>Fifty Aureobasidium pullulans genomes reveal a recombining polyextremotolerant generalist.</title>
        <authorList>
            <person name="Gostincar C."/>
            <person name="Turk M."/>
            <person name="Zajc J."/>
            <person name="Gunde-Cimerman N."/>
        </authorList>
    </citation>
    <scope>NUCLEOTIDE SEQUENCE [LARGE SCALE GENOMIC DNA]</scope>
    <source>
        <strain evidence="6 7">EXF-3844</strain>
    </source>
</reference>
<proteinExistence type="inferred from homology"/>
<comment type="caution">
    <text evidence="6">The sequence shown here is derived from an EMBL/GenBank/DDBJ whole genome shotgun (WGS) entry which is preliminary data.</text>
</comment>
<keyword evidence="3" id="KW-0677">Repeat</keyword>
<dbReference type="PANTHER" id="PTHR19858:SF0">
    <property type="entry name" value="PERIODIC TRYPTOPHAN PROTEIN 2 HOMOLOG"/>
    <property type="match status" value="1"/>
</dbReference>
<name>A0A4S9SLV7_AURPU</name>
<feature type="non-terminal residue" evidence="6">
    <location>
        <position position="1"/>
    </location>
</feature>
<feature type="repeat" description="WD" evidence="4">
    <location>
        <begin position="25"/>
        <end position="66"/>
    </location>
</feature>
<dbReference type="InterPro" id="IPR007148">
    <property type="entry name" value="SSU_processome_Utp12"/>
</dbReference>
<protein>
    <submittedName>
        <fullName evidence="6">Periodic tryptophan protein-like protein 2</fullName>
    </submittedName>
</protein>
<evidence type="ECO:0000256" key="3">
    <source>
        <dbReference type="ARBA" id="ARBA00022737"/>
    </source>
</evidence>
<dbReference type="Pfam" id="PF04003">
    <property type="entry name" value="Utp12"/>
    <property type="match status" value="1"/>
</dbReference>
<dbReference type="PROSITE" id="PS00678">
    <property type="entry name" value="WD_REPEATS_1"/>
    <property type="match status" value="2"/>
</dbReference>
<evidence type="ECO:0000313" key="7">
    <source>
        <dbReference type="Proteomes" id="UP000310121"/>
    </source>
</evidence>
<dbReference type="FunFam" id="2.130.10.10:FF:000470">
    <property type="entry name" value="Periodic tryptophan protein 2 homolog"/>
    <property type="match status" value="1"/>
</dbReference>
<dbReference type="Gene3D" id="2.130.10.10">
    <property type="entry name" value="YVTN repeat-like/Quinoprotein amine dehydrogenase"/>
    <property type="match status" value="2"/>
</dbReference>
<dbReference type="InterPro" id="IPR020472">
    <property type="entry name" value="WD40_PAC1"/>
</dbReference>
<evidence type="ECO:0000256" key="2">
    <source>
        <dbReference type="ARBA" id="ARBA00022574"/>
    </source>
</evidence>
<dbReference type="SMART" id="SM00320">
    <property type="entry name" value="WD40"/>
    <property type="match status" value="5"/>
</dbReference>
<comment type="similarity">
    <text evidence="1">Belongs to the WD repeat PWP2 family.</text>
</comment>
<gene>
    <name evidence="6" type="ORF">D6C90_10489</name>
</gene>
<dbReference type="GO" id="GO:0034388">
    <property type="term" value="C:Pwp2p-containing subcomplex of 90S preribosome"/>
    <property type="evidence" value="ECO:0007669"/>
    <property type="project" value="TreeGrafter"/>
</dbReference>
<dbReference type="InterPro" id="IPR036322">
    <property type="entry name" value="WD40_repeat_dom_sf"/>
</dbReference>
<dbReference type="InterPro" id="IPR019775">
    <property type="entry name" value="WD40_repeat_CS"/>
</dbReference>
<feature type="repeat" description="WD" evidence="4">
    <location>
        <begin position="111"/>
        <end position="152"/>
    </location>
</feature>
<dbReference type="PROSITE" id="PS50294">
    <property type="entry name" value="WD_REPEATS_REGION"/>
    <property type="match status" value="2"/>
</dbReference>
<dbReference type="PROSITE" id="PS50082">
    <property type="entry name" value="WD_REPEATS_2"/>
    <property type="match status" value="3"/>
</dbReference>
<dbReference type="InterPro" id="IPR015943">
    <property type="entry name" value="WD40/YVTN_repeat-like_dom_sf"/>
</dbReference>
<dbReference type="GO" id="GO:0032040">
    <property type="term" value="C:small-subunit processome"/>
    <property type="evidence" value="ECO:0007669"/>
    <property type="project" value="TreeGrafter"/>
</dbReference>
<dbReference type="Pfam" id="PF00400">
    <property type="entry name" value="WD40"/>
    <property type="match status" value="2"/>
</dbReference>
<dbReference type="AlphaFoldDB" id="A0A4S9SLV7"/>
<dbReference type="PANTHER" id="PTHR19858">
    <property type="entry name" value="WD40 REPEAT PROTEIN"/>
    <property type="match status" value="1"/>
</dbReference>
<evidence type="ECO:0000313" key="6">
    <source>
        <dbReference type="EMBL" id="THZ11633.1"/>
    </source>
</evidence>
<dbReference type="EMBL" id="QZBN01002341">
    <property type="protein sequence ID" value="THZ11633.1"/>
    <property type="molecule type" value="Genomic_DNA"/>
</dbReference>
<organism evidence="6 7">
    <name type="scientific">Aureobasidium pullulans</name>
    <name type="common">Black yeast</name>
    <name type="synonym">Pullularia pullulans</name>
    <dbReference type="NCBI Taxonomy" id="5580"/>
    <lineage>
        <taxon>Eukaryota</taxon>
        <taxon>Fungi</taxon>
        <taxon>Dikarya</taxon>
        <taxon>Ascomycota</taxon>
        <taxon>Pezizomycotina</taxon>
        <taxon>Dothideomycetes</taxon>
        <taxon>Dothideomycetidae</taxon>
        <taxon>Dothideales</taxon>
        <taxon>Saccotheciaceae</taxon>
        <taxon>Aureobasidium</taxon>
    </lineage>
</organism>
<dbReference type="GO" id="GO:0000462">
    <property type="term" value="P:maturation of SSU-rRNA from tricistronic rRNA transcript (SSU-rRNA, 5.8S rRNA, LSU-rRNA)"/>
    <property type="evidence" value="ECO:0007669"/>
    <property type="project" value="TreeGrafter"/>
</dbReference>
<dbReference type="InterPro" id="IPR027145">
    <property type="entry name" value="PWP2"/>
</dbReference>
<feature type="non-terminal residue" evidence="6">
    <location>
        <position position="463"/>
    </location>
</feature>
<dbReference type="Proteomes" id="UP000310121">
    <property type="component" value="Unassembled WGS sequence"/>
</dbReference>
<keyword evidence="2 4" id="KW-0853">WD repeat</keyword>
<dbReference type="GO" id="GO:0000028">
    <property type="term" value="P:ribosomal small subunit assembly"/>
    <property type="evidence" value="ECO:0007669"/>
    <property type="project" value="TreeGrafter"/>
</dbReference>
<evidence type="ECO:0000256" key="1">
    <source>
        <dbReference type="ARBA" id="ARBA00010226"/>
    </source>
</evidence>
<evidence type="ECO:0000256" key="4">
    <source>
        <dbReference type="PROSITE-ProRule" id="PRU00221"/>
    </source>
</evidence>
<dbReference type="PRINTS" id="PR00320">
    <property type="entry name" value="GPROTEINBRPT"/>
</dbReference>
<dbReference type="InterPro" id="IPR001680">
    <property type="entry name" value="WD40_rpt"/>
</dbReference>
<dbReference type="SUPFAM" id="SSF50978">
    <property type="entry name" value="WD40 repeat-like"/>
    <property type="match status" value="1"/>
</dbReference>
<feature type="domain" description="Small-subunit processome Utp12" evidence="5">
    <location>
        <begin position="389"/>
        <end position="456"/>
    </location>
</feature>
<dbReference type="CDD" id="cd00200">
    <property type="entry name" value="WD40"/>
    <property type="match status" value="1"/>
</dbReference>
<feature type="repeat" description="WD" evidence="4">
    <location>
        <begin position="1"/>
        <end position="24"/>
    </location>
</feature>